<organism evidence="1">
    <name type="scientific">bioreactor metagenome</name>
    <dbReference type="NCBI Taxonomy" id="1076179"/>
    <lineage>
        <taxon>unclassified sequences</taxon>
        <taxon>metagenomes</taxon>
        <taxon>ecological metagenomes</taxon>
    </lineage>
</organism>
<evidence type="ECO:0000313" key="1">
    <source>
        <dbReference type="EMBL" id="MPL78284.1"/>
    </source>
</evidence>
<comment type="caution">
    <text evidence="1">The sequence shown here is derived from an EMBL/GenBank/DDBJ whole genome shotgun (WGS) entry which is preliminary data.</text>
</comment>
<reference evidence="1" key="1">
    <citation type="submission" date="2019-08" db="EMBL/GenBank/DDBJ databases">
        <authorList>
            <person name="Kucharzyk K."/>
            <person name="Murdoch R.W."/>
            <person name="Higgins S."/>
            <person name="Loffler F."/>
        </authorList>
    </citation>
    <scope>NUCLEOTIDE SEQUENCE</scope>
</reference>
<gene>
    <name evidence="1" type="ORF">SDC9_24148</name>
</gene>
<accession>A0A644UH66</accession>
<protein>
    <submittedName>
        <fullName evidence="1">Uncharacterized protein</fullName>
    </submittedName>
</protein>
<dbReference type="EMBL" id="VSSQ01000115">
    <property type="protein sequence ID" value="MPL78284.1"/>
    <property type="molecule type" value="Genomic_DNA"/>
</dbReference>
<name>A0A644UH66_9ZZZZ</name>
<sequence>MEKLEFKVEPEIYENISAGVQKAFVSNVKPSELHKYFILTEENKIDVRYFNEIIFTQGENRCSFKIGYAEIDFLIPNELLDSGIEDLTDYYNYDKMPPVEIVFQLKERLS</sequence>
<dbReference type="AlphaFoldDB" id="A0A644UH66"/>
<proteinExistence type="predicted"/>